<dbReference type="Pfam" id="PF13181">
    <property type="entry name" value="TPR_8"/>
    <property type="match status" value="1"/>
</dbReference>
<keyword evidence="4" id="KW-1185">Reference proteome</keyword>
<dbReference type="AlphaFoldDB" id="A0A8S1UZR6"/>
<name>A0A8S1UZR6_PAROT</name>
<dbReference type="PANTHER" id="PTHR44943">
    <property type="entry name" value="CELLULOSE SYNTHASE OPERON PROTEIN C"/>
    <property type="match status" value="1"/>
</dbReference>
<evidence type="ECO:0000256" key="2">
    <source>
        <dbReference type="ARBA" id="ARBA00022803"/>
    </source>
</evidence>
<proteinExistence type="predicted"/>
<evidence type="ECO:0000313" key="3">
    <source>
        <dbReference type="EMBL" id="CAD8167946.1"/>
    </source>
</evidence>
<reference evidence="3" key="1">
    <citation type="submission" date="2021-01" db="EMBL/GenBank/DDBJ databases">
        <authorList>
            <consortium name="Genoscope - CEA"/>
            <person name="William W."/>
        </authorList>
    </citation>
    <scope>NUCLEOTIDE SEQUENCE</scope>
</reference>
<gene>
    <name evidence="3" type="ORF">POCTA_138.1.T0510031</name>
</gene>
<keyword evidence="2" id="KW-0802">TPR repeat</keyword>
<comment type="caution">
    <text evidence="3">The sequence shown here is derived from an EMBL/GenBank/DDBJ whole genome shotgun (WGS) entry which is preliminary data.</text>
</comment>
<dbReference type="OrthoDB" id="433074at2759"/>
<accession>A0A8S1UZR6</accession>
<dbReference type="InterPro" id="IPR019734">
    <property type="entry name" value="TPR_rpt"/>
</dbReference>
<dbReference type="Proteomes" id="UP000683925">
    <property type="component" value="Unassembled WGS sequence"/>
</dbReference>
<dbReference type="EMBL" id="CAJJDP010000051">
    <property type="protein sequence ID" value="CAD8167946.1"/>
    <property type="molecule type" value="Genomic_DNA"/>
</dbReference>
<dbReference type="SMART" id="SM00028">
    <property type="entry name" value="TPR"/>
    <property type="match status" value="3"/>
</dbReference>
<keyword evidence="1" id="KW-0677">Repeat</keyword>
<dbReference type="PANTHER" id="PTHR44943:SF4">
    <property type="entry name" value="TPR REPEAT-CONTAINING PROTEIN MJ0798"/>
    <property type="match status" value="1"/>
</dbReference>
<dbReference type="InterPro" id="IPR051685">
    <property type="entry name" value="Ycf3/AcsC/BcsC/TPR_MFPF"/>
</dbReference>
<protein>
    <recommendedName>
        <fullName evidence="5">Tetratricopeptide repeat protein</fullName>
    </recommendedName>
</protein>
<organism evidence="3 4">
    <name type="scientific">Paramecium octaurelia</name>
    <dbReference type="NCBI Taxonomy" id="43137"/>
    <lineage>
        <taxon>Eukaryota</taxon>
        <taxon>Sar</taxon>
        <taxon>Alveolata</taxon>
        <taxon>Ciliophora</taxon>
        <taxon>Intramacronucleata</taxon>
        <taxon>Oligohymenophorea</taxon>
        <taxon>Peniculida</taxon>
        <taxon>Parameciidae</taxon>
        <taxon>Paramecium</taxon>
    </lineage>
</organism>
<sequence>MMRKKLTFYNSVIVTIAETRLRCFRPLDEYEFEVRKDLMNVNPVIMLPYKRGKINQNKIQKKANIFNNIKANTLRIQKKNNEALIQYDKAIELDSQQPSFNSGKEMNRLEEAQLEWQKAIDIESSNSNYYSGRAYTLRQLNRNEEAIISYDLVIQRNPQNYEHPSGKGYSLRQQQRNIEAIDSFDSAISIYADDAYIYA</sequence>
<evidence type="ECO:0000313" key="4">
    <source>
        <dbReference type="Proteomes" id="UP000683925"/>
    </source>
</evidence>
<evidence type="ECO:0000256" key="1">
    <source>
        <dbReference type="ARBA" id="ARBA00022737"/>
    </source>
</evidence>
<evidence type="ECO:0008006" key="5">
    <source>
        <dbReference type="Google" id="ProtNLM"/>
    </source>
</evidence>